<keyword evidence="1" id="KW-0238">DNA-binding</keyword>
<keyword evidence="4" id="KW-1185">Reference proteome</keyword>
<dbReference type="AlphaFoldDB" id="A0A4R1AUL1"/>
<evidence type="ECO:0000313" key="3">
    <source>
        <dbReference type="EMBL" id="TCJ01390.1"/>
    </source>
</evidence>
<gene>
    <name evidence="3" type="ORF">E0Y62_24150</name>
</gene>
<dbReference type="SMART" id="SM00530">
    <property type="entry name" value="HTH_XRE"/>
    <property type="match status" value="1"/>
</dbReference>
<dbReference type="InterPro" id="IPR010982">
    <property type="entry name" value="Lambda_DNA-bd_dom_sf"/>
</dbReference>
<dbReference type="Gene3D" id="1.10.260.40">
    <property type="entry name" value="lambda repressor-like DNA-binding domains"/>
    <property type="match status" value="1"/>
</dbReference>
<dbReference type="OrthoDB" id="5461347at2"/>
<dbReference type="PROSITE" id="PS50943">
    <property type="entry name" value="HTH_CROC1"/>
    <property type="match status" value="1"/>
</dbReference>
<organism evidence="3 4">
    <name type="scientific">Cytobacillus praedii</name>
    <dbReference type="NCBI Taxonomy" id="1742358"/>
    <lineage>
        <taxon>Bacteria</taxon>
        <taxon>Bacillati</taxon>
        <taxon>Bacillota</taxon>
        <taxon>Bacilli</taxon>
        <taxon>Bacillales</taxon>
        <taxon>Bacillaceae</taxon>
        <taxon>Cytobacillus</taxon>
    </lineage>
</organism>
<evidence type="ECO:0000256" key="1">
    <source>
        <dbReference type="ARBA" id="ARBA00023125"/>
    </source>
</evidence>
<evidence type="ECO:0000259" key="2">
    <source>
        <dbReference type="PROSITE" id="PS50943"/>
    </source>
</evidence>
<dbReference type="InterPro" id="IPR001387">
    <property type="entry name" value="Cro/C1-type_HTH"/>
</dbReference>
<dbReference type="EMBL" id="SJTH01000064">
    <property type="protein sequence ID" value="TCJ01390.1"/>
    <property type="molecule type" value="Genomic_DNA"/>
</dbReference>
<dbReference type="CDD" id="cd00093">
    <property type="entry name" value="HTH_XRE"/>
    <property type="match status" value="1"/>
</dbReference>
<dbReference type="GO" id="GO:0003677">
    <property type="term" value="F:DNA binding"/>
    <property type="evidence" value="ECO:0007669"/>
    <property type="project" value="UniProtKB-KW"/>
</dbReference>
<dbReference type="PANTHER" id="PTHR46797">
    <property type="entry name" value="HTH-TYPE TRANSCRIPTIONAL REGULATOR"/>
    <property type="match status" value="1"/>
</dbReference>
<dbReference type="Proteomes" id="UP000293846">
    <property type="component" value="Unassembled WGS sequence"/>
</dbReference>
<comment type="caution">
    <text evidence="3">The sequence shown here is derived from an EMBL/GenBank/DDBJ whole genome shotgun (WGS) entry which is preliminary data.</text>
</comment>
<dbReference type="GO" id="GO:0003700">
    <property type="term" value="F:DNA-binding transcription factor activity"/>
    <property type="evidence" value="ECO:0007669"/>
    <property type="project" value="TreeGrafter"/>
</dbReference>
<proteinExistence type="predicted"/>
<accession>A0A4R1AUL1</accession>
<dbReference type="Pfam" id="PF01381">
    <property type="entry name" value="HTH_3"/>
    <property type="match status" value="1"/>
</dbReference>
<sequence>MSIEVIFGKVLRNIREDKKLSQEQLAHLSELDRTYISLLERGKRRPTINTLIALCKPLGLKPSEFLGEIEKELY</sequence>
<feature type="domain" description="HTH cro/C1-type" evidence="2">
    <location>
        <begin position="11"/>
        <end position="65"/>
    </location>
</feature>
<reference evidence="3 4" key="1">
    <citation type="submission" date="2019-03" db="EMBL/GenBank/DDBJ databases">
        <authorList>
            <person name="Jensen L."/>
            <person name="Storgaard J."/>
            <person name="Sulaj E."/>
            <person name="Schramm A."/>
            <person name="Marshall I.P.G."/>
        </authorList>
    </citation>
    <scope>NUCLEOTIDE SEQUENCE [LARGE SCALE GENOMIC DNA]</scope>
    <source>
        <strain evidence="3 4">2017H2G3</strain>
    </source>
</reference>
<protein>
    <submittedName>
        <fullName evidence="3">XRE family transcriptional regulator</fullName>
    </submittedName>
</protein>
<dbReference type="PANTHER" id="PTHR46797:SF1">
    <property type="entry name" value="METHYLPHOSPHONATE SYNTHASE"/>
    <property type="match status" value="1"/>
</dbReference>
<dbReference type="GO" id="GO:0005829">
    <property type="term" value="C:cytosol"/>
    <property type="evidence" value="ECO:0007669"/>
    <property type="project" value="TreeGrafter"/>
</dbReference>
<dbReference type="InterPro" id="IPR050807">
    <property type="entry name" value="TransReg_Diox_bact_type"/>
</dbReference>
<name>A0A4R1AUL1_9BACI</name>
<evidence type="ECO:0000313" key="4">
    <source>
        <dbReference type="Proteomes" id="UP000293846"/>
    </source>
</evidence>
<dbReference type="RefSeq" id="WP_131238845.1">
    <property type="nucleotide sequence ID" value="NZ_SJTH01000064.1"/>
</dbReference>
<dbReference type="SUPFAM" id="SSF47413">
    <property type="entry name" value="lambda repressor-like DNA-binding domains"/>
    <property type="match status" value="1"/>
</dbReference>